<dbReference type="STRING" id="1235802.C823_03313"/>
<dbReference type="GO" id="GO:0006508">
    <property type="term" value="P:proteolysis"/>
    <property type="evidence" value="ECO:0007669"/>
    <property type="project" value="InterPro"/>
</dbReference>
<reference evidence="4 5" key="1">
    <citation type="journal article" date="2014" name="Genome Announc.">
        <title>Draft genome sequences of the altered schaedler flora, a defined bacterial community from gnotobiotic mice.</title>
        <authorList>
            <person name="Wannemuehler M.J."/>
            <person name="Overstreet A.M."/>
            <person name="Ward D.V."/>
            <person name="Phillips G.J."/>
        </authorList>
    </citation>
    <scope>NUCLEOTIDE SEQUENCE [LARGE SCALE GENOMIC DNA]</scope>
    <source>
        <strain evidence="4 5">ASF492</strain>
    </source>
</reference>
<dbReference type="eggNOG" id="COG4870">
    <property type="taxonomic scope" value="Bacteria"/>
</dbReference>
<gene>
    <name evidence="4" type="ORF">C823_03313</name>
</gene>
<keyword evidence="5" id="KW-1185">Reference proteome</keyword>
<feature type="transmembrane region" description="Helical" evidence="2">
    <location>
        <begin position="7"/>
        <end position="26"/>
    </location>
</feature>
<keyword evidence="2" id="KW-0472">Membrane</keyword>
<evidence type="ECO:0000259" key="3">
    <source>
        <dbReference type="SMART" id="SM00645"/>
    </source>
</evidence>
<dbReference type="CDD" id="cd02619">
    <property type="entry name" value="Peptidase_C1"/>
    <property type="match status" value="1"/>
</dbReference>
<dbReference type="InterPro" id="IPR038765">
    <property type="entry name" value="Papain-like_cys_pep_sf"/>
</dbReference>
<dbReference type="SUPFAM" id="SSF55383">
    <property type="entry name" value="Copper amine oxidase, domain N"/>
    <property type="match status" value="1"/>
</dbReference>
<dbReference type="PANTHER" id="PTHR12411">
    <property type="entry name" value="CYSTEINE PROTEASE FAMILY C1-RELATED"/>
    <property type="match status" value="1"/>
</dbReference>
<dbReference type="EMBL" id="AQFT01000099">
    <property type="protein sequence ID" value="EMZ24356.1"/>
    <property type="molecule type" value="Genomic_DNA"/>
</dbReference>
<dbReference type="InterPro" id="IPR000668">
    <property type="entry name" value="Peptidase_C1A_C"/>
</dbReference>
<name>N2A806_9FIRM</name>
<organism evidence="4 5">
    <name type="scientific">Eubacterium plexicaudatum ASF492</name>
    <dbReference type="NCBI Taxonomy" id="1235802"/>
    <lineage>
        <taxon>Bacteria</taxon>
        <taxon>Bacillati</taxon>
        <taxon>Bacillota</taxon>
        <taxon>Clostridia</taxon>
        <taxon>Eubacteriales</taxon>
        <taxon>Eubacteriaceae</taxon>
        <taxon>Eubacterium</taxon>
    </lineage>
</organism>
<dbReference type="PATRIC" id="fig|1235802.3.peg.3501"/>
<dbReference type="InterPro" id="IPR013128">
    <property type="entry name" value="Peptidase_C1A"/>
</dbReference>
<dbReference type="Pfam" id="PF07833">
    <property type="entry name" value="Cu_amine_oxidN1"/>
    <property type="match status" value="1"/>
</dbReference>
<comment type="caution">
    <text evidence="4">The sequence shown here is derived from an EMBL/GenBank/DDBJ whole genome shotgun (WGS) entry which is preliminary data.</text>
</comment>
<dbReference type="HOGENOM" id="CLU_021680_0_1_9"/>
<dbReference type="AlphaFoldDB" id="N2A806"/>
<evidence type="ECO:0000313" key="4">
    <source>
        <dbReference type="EMBL" id="EMZ24356.1"/>
    </source>
</evidence>
<dbReference type="InterPro" id="IPR040528">
    <property type="entry name" value="Lectin-like"/>
</dbReference>
<dbReference type="InterPro" id="IPR000169">
    <property type="entry name" value="Pept_cys_AS"/>
</dbReference>
<dbReference type="GO" id="GO:0008234">
    <property type="term" value="F:cysteine-type peptidase activity"/>
    <property type="evidence" value="ECO:0007669"/>
    <property type="project" value="InterPro"/>
</dbReference>
<dbReference type="OrthoDB" id="3648721at2"/>
<dbReference type="Pfam" id="PF18560">
    <property type="entry name" value="Lectin_like"/>
    <property type="match status" value="1"/>
</dbReference>
<proteinExistence type="inferred from homology"/>
<accession>N2A806</accession>
<dbReference type="SMART" id="SM00645">
    <property type="entry name" value="Pept_C1"/>
    <property type="match status" value="1"/>
</dbReference>
<dbReference type="InterPro" id="IPR012854">
    <property type="entry name" value="Cu_amine_oxidase-like_N"/>
</dbReference>
<dbReference type="PROSITE" id="PS00139">
    <property type="entry name" value="THIOL_PROTEASE_CYS"/>
    <property type="match status" value="1"/>
</dbReference>
<evidence type="ECO:0000256" key="1">
    <source>
        <dbReference type="ARBA" id="ARBA00008455"/>
    </source>
</evidence>
<dbReference type="InterPro" id="IPR036582">
    <property type="entry name" value="Mao_N_sf"/>
</dbReference>
<dbReference type="Proteomes" id="UP000012589">
    <property type="component" value="Unassembled WGS sequence"/>
</dbReference>
<dbReference type="SUPFAM" id="SSF54001">
    <property type="entry name" value="Cysteine proteinases"/>
    <property type="match status" value="1"/>
</dbReference>
<evidence type="ECO:0000256" key="2">
    <source>
        <dbReference type="SAM" id="Phobius"/>
    </source>
</evidence>
<sequence length="579" mass="66298">MHEWKRYVWFAVILGILMLFKFEFIGQNLAHTEKVQGANLRKEEWDPIIAEEVNQMYLAVHIDGRKFTNLDDGIYLDDARRMMLPIEILRDGFDCGAHLYDQQLLIIEKREDVLEFEPNKNYYIRNKEKIKKSPAMIRKNDRFYLPLELLMDEFGYVSQWDMEENMVVVQSMMPDDGVHLPYRYDLRDNGRAPKIRDQGPYGTCWAFASLTALESALLPETEMQLSVDHMNHNHSFTSSLKDGGQYTMAMAYLAAWQGPVLEKDDPYGDGRTDSSLTAVKHVQDMHIIDAKNLDGIKKAVFQYGGVESCIYTTLQNADGDSPYYNREKYAYCYKGEEKPNHDVVIIGWDDSFPREYFKTDVADDGALICQNSWGSDFGDDGVFYVSYYDTNIGTHNLVFTGVEDADNYDKLYQSDLCGWVGQMGYNKESIYGANVFMAEEEEDIAAAGFYTTGKNTSYQVYIVPEFADISSMDSRILVAEGRLSNAGYHTIRFDQSIRVAKNRKFAVVVWLSTPNEVRPMAIEYAADELTQEVNLEDGEGYVSAQGKIWSDVKESSDCNLCIKAYARRPWQQTDSLPDA</sequence>
<protein>
    <recommendedName>
        <fullName evidence="3">Peptidase C1A papain C-terminal domain-containing protein</fullName>
    </recommendedName>
</protein>
<keyword evidence="2" id="KW-1133">Transmembrane helix</keyword>
<feature type="domain" description="Peptidase C1A papain C-terminal" evidence="3">
    <location>
        <begin position="180"/>
        <end position="400"/>
    </location>
</feature>
<comment type="similarity">
    <text evidence="1">Belongs to the peptidase C1 family.</text>
</comment>
<evidence type="ECO:0000313" key="5">
    <source>
        <dbReference type="Proteomes" id="UP000012589"/>
    </source>
</evidence>
<keyword evidence="2" id="KW-0812">Transmembrane</keyword>
<dbReference type="Pfam" id="PF00112">
    <property type="entry name" value="Peptidase_C1"/>
    <property type="match status" value="1"/>
</dbReference>
<dbReference type="Gene3D" id="3.90.70.10">
    <property type="entry name" value="Cysteine proteinases"/>
    <property type="match status" value="1"/>
</dbReference>